<dbReference type="Proteomes" id="UP000635477">
    <property type="component" value="Unassembled WGS sequence"/>
</dbReference>
<reference evidence="2" key="2">
    <citation type="submission" date="2020-05" db="EMBL/GenBank/DDBJ databases">
        <authorList>
            <person name="Kim H.-S."/>
            <person name="Proctor R.H."/>
            <person name="Brown D.W."/>
        </authorList>
    </citation>
    <scope>NUCLEOTIDE SEQUENCE</scope>
    <source>
        <strain evidence="2">NRRL 22465</strain>
    </source>
</reference>
<dbReference type="Gene3D" id="3.40.220.10">
    <property type="entry name" value="Leucine Aminopeptidase, subunit E, domain 1"/>
    <property type="match status" value="1"/>
</dbReference>
<dbReference type="SUPFAM" id="SSF56399">
    <property type="entry name" value="ADP-ribosylation"/>
    <property type="match status" value="1"/>
</dbReference>
<dbReference type="OrthoDB" id="9985428at2759"/>
<evidence type="ECO:0000313" key="2">
    <source>
        <dbReference type="EMBL" id="KAF4978808.1"/>
    </source>
</evidence>
<gene>
    <name evidence="2" type="ORF">FZEAL_4875</name>
</gene>
<organism evidence="2 3">
    <name type="scientific">Fusarium zealandicum</name>
    <dbReference type="NCBI Taxonomy" id="1053134"/>
    <lineage>
        <taxon>Eukaryota</taxon>
        <taxon>Fungi</taxon>
        <taxon>Dikarya</taxon>
        <taxon>Ascomycota</taxon>
        <taxon>Pezizomycotina</taxon>
        <taxon>Sordariomycetes</taxon>
        <taxon>Hypocreomycetidae</taxon>
        <taxon>Hypocreales</taxon>
        <taxon>Nectriaceae</taxon>
        <taxon>Fusarium</taxon>
        <taxon>Fusarium staphyleae species complex</taxon>
    </lineage>
</organism>
<reference evidence="2" key="1">
    <citation type="journal article" date="2020" name="BMC Genomics">
        <title>Correction to: Identification and distribution of gene clusters required for synthesis of sphingolipid metabolism inhibitors in diverse species of the filamentous fungus Fusarium.</title>
        <authorList>
            <person name="Kim H.S."/>
            <person name="Lohmar J.M."/>
            <person name="Busman M."/>
            <person name="Brown D.W."/>
            <person name="Naumann T.A."/>
            <person name="Divon H.H."/>
            <person name="Lysoe E."/>
            <person name="Uhlig S."/>
            <person name="Proctor R.H."/>
        </authorList>
    </citation>
    <scope>NUCLEOTIDE SEQUENCE</scope>
    <source>
        <strain evidence="2">NRRL 22465</strain>
    </source>
</reference>
<comment type="caution">
    <text evidence="2">The sequence shown here is derived from an EMBL/GenBank/DDBJ whole genome shotgun (WGS) entry which is preliminary data.</text>
</comment>
<dbReference type="EMBL" id="JABEYC010000339">
    <property type="protein sequence ID" value="KAF4978808.1"/>
    <property type="molecule type" value="Genomic_DNA"/>
</dbReference>
<dbReference type="AlphaFoldDB" id="A0A8H4UKW2"/>
<evidence type="ECO:0000313" key="3">
    <source>
        <dbReference type="Proteomes" id="UP000635477"/>
    </source>
</evidence>
<name>A0A8H4UKW2_9HYPO</name>
<sequence length="484" mass="54113">MGSNTFNDQSDTLKVTAQETLDILPALLKQLGTSNAAHTSHISSLDTLHRLSPNLCPSYSQLATIRVVNDDTLNAAIRLSQKAETSDHGPQLTNPRVAVLNFANRHSPGGGWLSGCMAQEEALCYRTSLALSLSPKKYPLSGHEALYSPYALVIRYAMAHGHSPMAHDVPVSSLPVVSCITVAALRNPKIHTFKLRDNGSGRREKHVFAHDQDRIITKNKMRLALRIAAYNNHRLLVLGAFGCGIYANPPEDVAHCWLEVLREDEFSGGWWREIWFAVYDPDNKGNHDQYKPLSKTDDRYEQSKHSCLFVNPTHHPVEKYFNEDWLSSGTSAEVKAIYHVTEFSFAHSSIGKRFSDYLRSAGGKFRTLYHGTRRGCHIGEQDGPLQLCRNGECYLCNILRDSFKLDRTAPGAMFGKGIYTTDISSKADGYVMNHHLSSHLHAMLVEAVTFDRGGSVMYPETVVYREDAIVPVAVVMYTRTGWQY</sequence>
<dbReference type="Gene3D" id="3.90.228.10">
    <property type="match status" value="1"/>
</dbReference>
<dbReference type="Pfam" id="PF10021">
    <property type="entry name" value="PARG_cat_microb"/>
    <property type="match status" value="1"/>
</dbReference>
<dbReference type="InterPro" id="IPR043472">
    <property type="entry name" value="Macro_dom-like"/>
</dbReference>
<dbReference type="InterPro" id="IPR019261">
    <property type="entry name" value="PARG_cat_microbial"/>
</dbReference>
<evidence type="ECO:0000259" key="1">
    <source>
        <dbReference type="Pfam" id="PF10021"/>
    </source>
</evidence>
<accession>A0A8H4UKW2</accession>
<proteinExistence type="predicted"/>
<keyword evidence="3" id="KW-1185">Reference proteome</keyword>
<protein>
    <recommendedName>
        <fullName evidence="1">Microbial-type PARG catalytic domain-containing protein</fullName>
    </recommendedName>
</protein>
<dbReference type="SUPFAM" id="SSF52949">
    <property type="entry name" value="Macro domain-like"/>
    <property type="match status" value="1"/>
</dbReference>
<feature type="domain" description="Microbial-type PARG catalytic" evidence="1">
    <location>
        <begin position="53"/>
        <end position="155"/>
    </location>
</feature>
<dbReference type="PANTHER" id="PTHR35596">
    <property type="entry name" value="DUF2263 DOMAIN-CONTAINING PROTEIN"/>
    <property type="match status" value="1"/>
</dbReference>
<dbReference type="PANTHER" id="PTHR35596:SF1">
    <property type="entry name" value="MICROBIAL-TYPE PARG CATALYTIC DOMAIN-CONTAINING PROTEIN"/>
    <property type="match status" value="1"/>
</dbReference>